<dbReference type="EMBL" id="CDMZ01000500">
    <property type="protein sequence ID" value="CEM15674.1"/>
    <property type="molecule type" value="Genomic_DNA"/>
</dbReference>
<feature type="region of interest" description="Disordered" evidence="1">
    <location>
        <begin position="83"/>
        <end position="102"/>
    </location>
</feature>
<dbReference type="VEuPathDB" id="CryptoDB:Cvel_17902"/>
<reference evidence="2" key="1">
    <citation type="submission" date="2014-11" db="EMBL/GenBank/DDBJ databases">
        <authorList>
            <person name="Otto D Thomas"/>
            <person name="Naeem Raeece"/>
        </authorList>
    </citation>
    <scope>NUCLEOTIDE SEQUENCE</scope>
</reference>
<protein>
    <submittedName>
        <fullName evidence="2">Uncharacterized protein</fullName>
    </submittedName>
</protein>
<proteinExistence type="predicted"/>
<sequence length="246" mass="25440">MLGLVASHPGDGVGAEVGGAEAGEAEAVICSLPNSILNSPSNSRRRSVRVVGGLEGTTLDGSAEARRTGAASAVRLVTEITCVPGNRSSNSTTPREARGEDTEVCTPAGAAALVAMTLTVEGGNRNHSHHDHNHSIGGPPIPHQQGTIFQFLQGGDESNLTFRVGETLGSAYMVIGGDEGSRSGYGYKGWRRTNVDSCCSASIANEADAAPDVVWWRPCGGQFGVVKKNADGSEEEVKIQISKVGV</sequence>
<gene>
    <name evidence="2" type="ORF">Cvel_17902</name>
</gene>
<dbReference type="AlphaFoldDB" id="A0A0G4FN51"/>
<evidence type="ECO:0000256" key="1">
    <source>
        <dbReference type="SAM" id="MobiDB-lite"/>
    </source>
</evidence>
<accession>A0A0G4FN51</accession>
<evidence type="ECO:0000313" key="2">
    <source>
        <dbReference type="EMBL" id="CEM15674.1"/>
    </source>
</evidence>
<name>A0A0G4FN51_9ALVE</name>
<organism evidence="2">
    <name type="scientific">Chromera velia CCMP2878</name>
    <dbReference type="NCBI Taxonomy" id="1169474"/>
    <lineage>
        <taxon>Eukaryota</taxon>
        <taxon>Sar</taxon>
        <taxon>Alveolata</taxon>
        <taxon>Colpodellida</taxon>
        <taxon>Chromeraceae</taxon>
        <taxon>Chromera</taxon>
    </lineage>
</organism>